<dbReference type="Gene3D" id="3.10.560.10">
    <property type="entry name" value="Outer membrane lipoprotein wza domain like"/>
    <property type="match status" value="1"/>
</dbReference>
<dbReference type="Pfam" id="PF10531">
    <property type="entry name" value="SLBB"/>
    <property type="match status" value="1"/>
</dbReference>
<keyword evidence="5" id="KW-1185">Reference proteome</keyword>
<gene>
    <name evidence="4" type="ORF">KGD83_22285</name>
</gene>
<protein>
    <submittedName>
        <fullName evidence="4">Helix-hairpin-helix domain-containing protein</fullName>
    </submittedName>
</protein>
<dbReference type="Proteomes" id="UP000678016">
    <property type="component" value="Chromosome"/>
</dbReference>
<dbReference type="PANTHER" id="PTHR21180">
    <property type="entry name" value="ENDONUCLEASE/EXONUCLEASE/PHOSPHATASE FAMILY DOMAIN-CONTAINING PROTEIN 1"/>
    <property type="match status" value="1"/>
</dbReference>
<dbReference type="EMBL" id="CP074132">
    <property type="protein sequence ID" value="QUX31910.1"/>
    <property type="molecule type" value="Genomic_DNA"/>
</dbReference>
<dbReference type="InterPro" id="IPR051675">
    <property type="entry name" value="Endo/Exo/Phosphatase_dom_1"/>
</dbReference>
<dbReference type="InterPro" id="IPR010994">
    <property type="entry name" value="RuvA_2-like"/>
</dbReference>
<feature type="transmembrane region" description="Helical" evidence="2">
    <location>
        <begin position="100"/>
        <end position="119"/>
    </location>
</feature>
<keyword evidence="2" id="KW-0812">Transmembrane</keyword>
<feature type="region of interest" description="Disordered" evidence="1">
    <location>
        <begin position="140"/>
        <end position="170"/>
    </location>
</feature>
<keyword evidence="2" id="KW-0472">Membrane</keyword>
<dbReference type="InterPro" id="IPR019554">
    <property type="entry name" value="Soluble_ligand-bd"/>
</dbReference>
<feature type="domain" description="Soluble ligand binding" evidence="3">
    <location>
        <begin position="176"/>
        <end position="228"/>
    </location>
</feature>
<organism evidence="4 5">
    <name type="scientific">Nocardiopsis akebiae</name>
    <dbReference type="NCBI Taxonomy" id="2831968"/>
    <lineage>
        <taxon>Bacteria</taxon>
        <taxon>Bacillati</taxon>
        <taxon>Actinomycetota</taxon>
        <taxon>Actinomycetes</taxon>
        <taxon>Streptosporangiales</taxon>
        <taxon>Nocardiopsidaceae</taxon>
        <taxon>Nocardiopsis</taxon>
    </lineage>
</organism>
<reference evidence="5" key="1">
    <citation type="submission" date="2021-05" db="EMBL/GenBank/DDBJ databases">
        <title>Direct Submission.</title>
        <authorList>
            <person name="Li K."/>
            <person name="Gao J."/>
        </authorList>
    </citation>
    <scope>NUCLEOTIDE SEQUENCE [LARGE SCALE GENOMIC DNA]</scope>
    <source>
        <strain evidence="5">HDS12</strain>
    </source>
</reference>
<feature type="region of interest" description="Disordered" evidence="1">
    <location>
        <begin position="1"/>
        <end position="78"/>
    </location>
</feature>
<accession>A0ABX8CBV5</accession>
<name>A0ABX8CBV5_9ACTN</name>
<sequence>MPLPRTCGDDRGGRPAGSGGSAKRGTGEAPDRGTVPSARRVGASEGTPGPGPWPDPAGGRHRRPERPPSGYAEFGPEPSGPLLERLARRWPPRAALSRRAVIVLAVLGALAVVLVLALYHRPTTVPAPEMVTRAAPEHVPAAEGDGAQSPAREAGTEAGGADSGGAGDAAPEEDLVVHVGGEVSDPGLYTLPSGSRVADAVEEAGGALPDADLDLLNLARPLVDGEQVLVGVPVPAGAGVTGSGPQGAGGLVDINRADRALLETLPGIGTVIADNIVSYREEHGPFRSVDDLVNVDRIGDKILADLQPHVTVG</sequence>
<evidence type="ECO:0000256" key="1">
    <source>
        <dbReference type="SAM" id="MobiDB-lite"/>
    </source>
</evidence>
<dbReference type="Pfam" id="PF12836">
    <property type="entry name" value="HHH_3"/>
    <property type="match status" value="1"/>
</dbReference>
<proteinExistence type="predicted"/>
<evidence type="ECO:0000313" key="4">
    <source>
        <dbReference type="EMBL" id="QUX31910.1"/>
    </source>
</evidence>
<dbReference type="PANTHER" id="PTHR21180:SF32">
    <property type="entry name" value="ENDONUCLEASE_EXONUCLEASE_PHOSPHATASE FAMILY DOMAIN-CONTAINING PROTEIN 1"/>
    <property type="match status" value="1"/>
</dbReference>
<dbReference type="Gene3D" id="1.10.150.280">
    <property type="entry name" value="AF1531-like domain"/>
    <property type="match status" value="1"/>
</dbReference>
<feature type="compositionally biased region" description="Gly residues" evidence="1">
    <location>
        <begin position="157"/>
        <end position="167"/>
    </location>
</feature>
<evidence type="ECO:0000313" key="5">
    <source>
        <dbReference type="Proteomes" id="UP000678016"/>
    </source>
</evidence>
<evidence type="ECO:0000256" key="2">
    <source>
        <dbReference type="SAM" id="Phobius"/>
    </source>
</evidence>
<evidence type="ECO:0000259" key="3">
    <source>
        <dbReference type="Pfam" id="PF10531"/>
    </source>
</evidence>
<dbReference type="SUPFAM" id="SSF47781">
    <property type="entry name" value="RuvA domain 2-like"/>
    <property type="match status" value="1"/>
</dbReference>
<keyword evidence="2" id="KW-1133">Transmembrane helix</keyword>